<accession>A0A978UPB7</accession>
<dbReference type="AlphaFoldDB" id="A0A978UPB7"/>
<reference evidence="2" key="1">
    <citation type="journal article" date="2021" name="Front. Plant Sci.">
        <title>Chromosome-Scale Genome Assembly for Chinese Sour Jujube and Insights Into Its Genome Evolution and Domestication Signature.</title>
        <authorList>
            <person name="Shen L.-Y."/>
            <person name="Luo H."/>
            <person name="Wang X.-L."/>
            <person name="Wang X.-M."/>
            <person name="Qiu X.-J."/>
            <person name="Liu H."/>
            <person name="Zhou S.-S."/>
            <person name="Jia K.-H."/>
            <person name="Nie S."/>
            <person name="Bao Y.-T."/>
            <person name="Zhang R.-G."/>
            <person name="Yun Q.-Z."/>
            <person name="Chai Y.-H."/>
            <person name="Lu J.-Y."/>
            <person name="Li Y."/>
            <person name="Zhao S.-W."/>
            <person name="Mao J.-F."/>
            <person name="Jia S.-G."/>
            <person name="Mao Y.-M."/>
        </authorList>
    </citation>
    <scope>NUCLEOTIDE SEQUENCE</scope>
    <source>
        <strain evidence="2">AT0</strain>
        <tissue evidence="2">Leaf</tissue>
    </source>
</reference>
<evidence type="ECO:0000256" key="1">
    <source>
        <dbReference type="SAM" id="MobiDB-lite"/>
    </source>
</evidence>
<name>A0A978UPB7_ZIZJJ</name>
<gene>
    <name evidence="2" type="ORF">FEM48_Zijuj10G0159700</name>
</gene>
<feature type="compositionally biased region" description="Gly residues" evidence="1">
    <location>
        <begin position="69"/>
        <end position="78"/>
    </location>
</feature>
<feature type="region of interest" description="Disordered" evidence="1">
    <location>
        <begin position="53"/>
        <end position="93"/>
    </location>
</feature>
<protein>
    <submittedName>
        <fullName evidence="2">Uncharacterized protein</fullName>
    </submittedName>
</protein>
<proteinExistence type="predicted"/>
<dbReference type="EMBL" id="JAEACU010000010">
    <property type="protein sequence ID" value="KAH7516669.1"/>
    <property type="molecule type" value="Genomic_DNA"/>
</dbReference>
<comment type="caution">
    <text evidence="2">The sequence shown here is derived from an EMBL/GenBank/DDBJ whole genome shotgun (WGS) entry which is preliminary data.</text>
</comment>
<sequence>MSARLKIIVVLDPQVSSSLFQLAKCGNFFFFFFGYSFVECGDDFRKTRLKTVGSGRGKVSSKDGEIGRGKGNGKGGNGPKNSVTHSFTLKCHS</sequence>
<organism evidence="2 3">
    <name type="scientific">Ziziphus jujuba var. spinosa</name>
    <dbReference type="NCBI Taxonomy" id="714518"/>
    <lineage>
        <taxon>Eukaryota</taxon>
        <taxon>Viridiplantae</taxon>
        <taxon>Streptophyta</taxon>
        <taxon>Embryophyta</taxon>
        <taxon>Tracheophyta</taxon>
        <taxon>Spermatophyta</taxon>
        <taxon>Magnoliopsida</taxon>
        <taxon>eudicotyledons</taxon>
        <taxon>Gunneridae</taxon>
        <taxon>Pentapetalae</taxon>
        <taxon>rosids</taxon>
        <taxon>fabids</taxon>
        <taxon>Rosales</taxon>
        <taxon>Rhamnaceae</taxon>
        <taxon>Paliureae</taxon>
        <taxon>Ziziphus</taxon>
    </lineage>
</organism>
<evidence type="ECO:0000313" key="3">
    <source>
        <dbReference type="Proteomes" id="UP000813462"/>
    </source>
</evidence>
<dbReference type="Proteomes" id="UP000813462">
    <property type="component" value="Unassembled WGS sequence"/>
</dbReference>
<evidence type="ECO:0000313" key="2">
    <source>
        <dbReference type="EMBL" id="KAH7516669.1"/>
    </source>
</evidence>